<evidence type="ECO:0000313" key="6">
    <source>
        <dbReference type="EMBL" id="CAG8402551.1"/>
    </source>
</evidence>
<evidence type="ECO:0000313" key="7">
    <source>
        <dbReference type="Proteomes" id="UP001152649"/>
    </source>
</evidence>
<dbReference type="OrthoDB" id="4424523at2759"/>
<dbReference type="GO" id="GO:0016491">
    <property type="term" value="F:oxidoreductase activity"/>
    <property type="evidence" value="ECO:0007669"/>
    <property type="project" value="UniProtKB-KW"/>
</dbReference>
<proteinExistence type="inferred from homology"/>
<evidence type="ECO:0000256" key="4">
    <source>
        <dbReference type="ARBA" id="ARBA00023002"/>
    </source>
</evidence>
<dbReference type="CDD" id="cd02803">
    <property type="entry name" value="OYE_like_FMN_family"/>
    <property type="match status" value="1"/>
</dbReference>
<organism evidence="6 7">
    <name type="scientific">Penicillium salamii</name>
    <dbReference type="NCBI Taxonomy" id="1612424"/>
    <lineage>
        <taxon>Eukaryota</taxon>
        <taxon>Fungi</taxon>
        <taxon>Dikarya</taxon>
        <taxon>Ascomycota</taxon>
        <taxon>Pezizomycotina</taxon>
        <taxon>Eurotiomycetes</taxon>
        <taxon>Eurotiomycetidae</taxon>
        <taxon>Eurotiales</taxon>
        <taxon>Aspergillaceae</taxon>
        <taxon>Penicillium</taxon>
    </lineage>
</organism>
<reference evidence="6" key="1">
    <citation type="submission" date="2021-07" db="EMBL/GenBank/DDBJ databases">
        <authorList>
            <person name="Branca A.L. A."/>
        </authorList>
    </citation>
    <scope>NUCLEOTIDE SEQUENCE</scope>
</reference>
<dbReference type="GO" id="GO:0010181">
    <property type="term" value="F:FMN binding"/>
    <property type="evidence" value="ECO:0007669"/>
    <property type="project" value="InterPro"/>
</dbReference>
<dbReference type="InterPro" id="IPR001155">
    <property type="entry name" value="OxRdtase_FMN_N"/>
</dbReference>
<dbReference type="EMBL" id="CAJVPG010000399">
    <property type="protein sequence ID" value="CAG8402551.1"/>
    <property type="molecule type" value="Genomic_DNA"/>
</dbReference>
<protein>
    <recommendedName>
        <fullName evidence="5">NADH:flavin oxidoreductase/NADH oxidase N-terminal domain-containing protein</fullName>
    </recommendedName>
</protein>
<gene>
    <name evidence="6" type="ORF">PSALAMII_LOCUS7940</name>
</gene>
<keyword evidence="7" id="KW-1185">Reference proteome</keyword>
<keyword evidence="3" id="KW-0288">FMN</keyword>
<dbReference type="AlphaFoldDB" id="A0A9W4JN67"/>
<dbReference type="Gene3D" id="3.20.20.70">
    <property type="entry name" value="Aldolase class I"/>
    <property type="match status" value="1"/>
</dbReference>
<dbReference type="SUPFAM" id="SSF51395">
    <property type="entry name" value="FMN-linked oxidoreductases"/>
    <property type="match status" value="1"/>
</dbReference>
<feature type="domain" description="NADH:flavin oxidoreductase/NADH oxidase N-terminal" evidence="5">
    <location>
        <begin position="61"/>
        <end position="375"/>
    </location>
</feature>
<keyword evidence="4" id="KW-0560">Oxidoreductase</keyword>
<name>A0A9W4JN67_9EURO</name>
<dbReference type="Pfam" id="PF00724">
    <property type="entry name" value="Oxidored_FMN"/>
    <property type="match status" value="1"/>
</dbReference>
<evidence type="ECO:0000256" key="2">
    <source>
        <dbReference type="ARBA" id="ARBA00022630"/>
    </source>
</evidence>
<dbReference type="Proteomes" id="UP001152649">
    <property type="component" value="Unassembled WGS sequence"/>
</dbReference>
<sequence>MVHVTQPLRWRSQISNLKDEVSDCKCSQNVEFCEPESLHSCLSSERLKMPDRFVNMAMETLFKPLSLKRGPALKNRVLLAPLTNWQSNLDGTISNDEPQWLERCAAGGFSMVMTCAAHIQASGKAFPGQMGIFSDDHLPGLREIAQVIRRHGGISSVQLHHGGARAQMSDAPVAPSDHLSSGARGLSLREVEQLRDDFITAALRAEKAGFDGVEVHAAFGWIPMQFLSPIFNRRTDRYGGSLENRSRFLFEVMDGIRAACHSEFQIGLRISMERYGVSLAELQQVAARALREEQIDYLDLAVWDYRKTADEAPFQGQTLISVFTELPRCSVRIGASGHIMTAKEAASVLESGCDFVMLGKAAILDPDFPHKIEKDFAYRLPSLPVTQEYLRESGLSQKFIDYMMTWSGFVQ</sequence>
<comment type="caution">
    <text evidence="6">The sequence shown here is derived from an EMBL/GenBank/DDBJ whole genome shotgun (WGS) entry which is preliminary data.</text>
</comment>
<evidence type="ECO:0000256" key="1">
    <source>
        <dbReference type="ARBA" id="ARBA00005979"/>
    </source>
</evidence>
<comment type="similarity">
    <text evidence="1">Belongs to the NADH:flavin oxidoreductase/NADH oxidase family.</text>
</comment>
<dbReference type="InterPro" id="IPR013785">
    <property type="entry name" value="Aldolase_TIM"/>
</dbReference>
<dbReference type="InterPro" id="IPR051799">
    <property type="entry name" value="NADH_flavin_oxidoreductase"/>
</dbReference>
<keyword evidence="2" id="KW-0285">Flavoprotein</keyword>
<evidence type="ECO:0000259" key="5">
    <source>
        <dbReference type="Pfam" id="PF00724"/>
    </source>
</evidence>
<evidence type="ECO:0000256" key="3">
    <source>
        <dbReference type="ARBA" id="ARBA00022643"/>
    </source>
</evidence>
<accession>A0A9W4JN67</accession>
<dbReference type="PANTHER" id="PTHR43656:SF2">
    <property type="entry name" value="BINDING OXIDOREDUCTASE, PUTATIVE (AFU_ORTHOLOGUE AFUA_2G08260)-RELATED"/>
    <property type="match status" value="1"/>
</dbReference>
<dbReference type="PANTHER" id="PTHR43656">
    <property type="entry name" value="BINDING OXIDOREDUCTASE, PUTATIVE (AFU_ORTHOLOGUE AFUA_2G08260)-RELATED"/>
    <property type="match status" value="1"/>
</dbReference>